<comment type="caution">
    <text evidence="1">The sequence shown here is derived from an EMBL/GenBank/DDBJ whole genome shotgun (WGS) entry which is preliminary data.</text>
</comment>
<name>A0A8S1TSG7_PAROT</name>
<sequence length="43" mass="5383">MVVYWKFFKVFDKLNCPIVVIYWIHLFLNFEIHLFKSQFITTI</sequence>
<dbReference type="AlphaFoldDB" id="A0A8S1TSG7"/>
<reference evidence="1" key="1">
    <citation type="submission" date="2021-01" db="EMBL/GenBank/DDBJ databases">
        <authorList>
            <consortium name="Genoscope - CEA"/>
            <person name="William W."/>
        </authorList>
    </citation>
    <scope>NUCLEOTIDE SEQUENCE</scope>
</reference>
<evidence type="ECO:0000313" key="2">
    <source>
        <dbReference type="Proteomes" id="UP000683925"/>
    </source>
</evidence>
<protein>
    <submittedName>
        <fullName evidence="1">Uncharacterized protein</fullName>
    </submittedName>
</protein>
<accession>A0A8S1TSG7</accession>
<gene>
    <name evidence="1" type="ORF">POCTA_138.1.T0320284</name>
</gene>
<proteinExistence type="predicted"/>
<organism evidence="1 2">
    <name type="scientific">Paramecium octaurelia</name>
    <dbReference type="NCBI Taxonomy" id="43137"/>
    <lineage>
        <taxon>Eukaryota</taxon>
        <taxon>Sar</taxon>
        <taxon>Alveolata</taxon>
        <taxon>Ciliophora</taxon>
        <taxon>Intramacronucleata</taxon>
        <taxon>Oligohymenophorea</taxon>
        <taxon>Peniculida</taxon>
        <taxon>Parameciidae</taxon>
        <taxon>Paramecium</taxon>
    </lineage>
</organism>
<dbReference type="Proteomes" id="UP000683925">
    <property type="component" value="Unassembled WGS sequence"/>
</dbReference>
<evidence type="ECO:0000313" key="1">
    <source>
        <dbReference type="EMBL" id="CAD8156761.1"/>
    </source>
</evidence>
<keyword evidence="2" id="KW-1185">Reference proteome</keyword>
<dbReference type="EMBL" id="CAJJDP010000032">
    <property type="protein sequence ID" value="CAD8156761.1"/>
    <property type="molecule type" value="Genomic_DNA"/>
</dbReference>